<dbReference type="EC" id="5.3.3.12" evidence="8"/>
<dbReference type="GO" id="GO:0004167">
    <property type="term" value="F:dopachrome isomerase activity"/>
    <property type="evidence" value="ECO:0007669"/>
    <property type="project" value="UniProtKB-EC"/>
</dbReference>
<dbReference type="GO" id="GO:0005125">
    <property type="term" value="F:cytokine activity"/>
    <property type="evidence" value="ECO:0007669"/>
    <property type="project" value="UniProtKB-KW"/>
</dbReference>
<name>A0A640KWJ7_LEITA</name>
<evidence type="ECO:0000313" key="14">
    <source>
        <dbReference type="Proteomes" id="UP000419144"/>
    </source>
</evidence>
<proteinExistence type="inferred from homology"/>
<evidence type="ECO:0000256" key="2">
    <source>
        <dbReference type="ARBA" id="ARBA00005851"/>
    </source>
</evidence>
<comment type="subcellular location">
    <subcellularLocation>
        <location evidence="1">Secreted</location>
    </subcellularLocation>
</comment>
<dbReference type="SUPFAM" id="SSF55331">
    <property type="entry name" value="Tautomerase/MIF"/>
    <property type="match status" value="1"/>
</dbReference>
<dbReference type="GO" id="GO:0005615">
    <property type="term" value="C:extracellular space"/>
    <property type="evidence" value="ECO:0007669"/>
    <property type="project" value="UniProtKB-KW"/>
</dbReference>
<evidence type="ECO:0000256" key="3">
    <source>
        <dbReference type="ARBA" id="ARBA00022514"/>
    </source>
</evidence>
<evidence type="ECO:0000256" key="8">
    <source>
        <dbReference type="ARBA" id="ARBA00038932"/>
    </source>
</evidence>
<keyword evidence="14" id="KW-1185">Reference proteome</keyword>
<evidence type="ECO:0000256" key="1">
    <source>
        <dbReference type="ARBA" id="ARBA00004613"/>
    </source>
</evidence>
<protein>
    <recommendedName>
        <fullName evidence="12">L-dopachrome isomerase</fullName>
        <ecNumber evidence="9">5.3.2.1</ecNumber>
        <ecNumber evidence="8">5.3.3.12</ecNumber>
    </recommendedName>
    <alternativeName>
        <fullName evidence="10">L-dopachrome tautomerase</fullName>
    </alternativeName>
    <alternativeName>
        <fullName evidence="11">Phenylpyruvate tautomerase</fullName>
    </alternativeName>
</protein>
<dbReference type="OrthoDB" id="255819at2759"/>
<dbReference type="AlphaFoldDB" id="A0A640KWJ7"/>
<keyword evidence="5" id="KW-0413">Isomerase</keyword>
<dbReference type="InterPro" id="IPR014347">
    <property type="entry name" value="Tautomerase/MIF_sf"/>
</dbReference>
<comment type="catalytic activity">
    <reaction evidence="7">
        <text>L-dopachrome = 5,6-dihydroxyindole-2-carboxylate</text>
        <dbReference type="Rhea" id="RHEA:13041"/>
        <dbReference type="ChEBI" id="CHEBI:16875"/>
        <dbReference type="ChEBI" id="CHEBI:57509"/>
        <dbReference type="EC" id="5.3.3.12"/>
    </reaction>
</comment>
<dbReference type="PANTHER" id="PTHR11954">
    <property type="entry name" value="D-DOPACHROME DECARBOXYLASE"/>
    <property type="match status" value="1"/>
</dbReference>
<comment type="similarity">
    <text evidence="2">Belongs to the MIF family.</text>
</comment>
<dbReference type="PANTHER" id="PTHR11954:SF6">
    <property type="entry name" value="MACROPHAGE MIGRATION INHIBITORY FACTOR"/>
    <property type="match status" value="1"/>
</dbReference>
<dbReference type="GO" id="GO:0050178">
    <property type="term" value="F:phenylpyruvate tautomerase activity"/>
    <property type="evidence" value="ECO:0007669"/>
    <property type="project" value="UniProtKB-EC"/>
</dbReference>
<accession>A0A640KWJ7</accession>
<evidence type="ECO:0000256" key="7">
    <source>
        <dbReference type="ARBA" id="ARBA00036823"/>
    </source>
</evidence>
<sequence length="133" mass="14791">MHTPANNSYFVVLKSLPSATMPVIQTFVSTPLDHRKRENLAQVYRAITHEILGKPEDLVMITFHDNTPMHFFGSTDPVAYVRVEALGGYGPSEPEKVTPIITAAITKECGILADRIFVLYFSPLHCGWNGANF</sequence>
<dbReference type="Proteomes" id="UP000419144">
    <property type="component" value="Unassembled WGS sequence"/>
</dbReference>
<comment type="catalytic activity">
    <reaction evidence="6">
        <text>3-phenylpyruvate = enol-phenylpyruvate</text>
        <dbReference type="Rhea" id="RHEA:17097"/>
        <dbReference type="ChEBI" id="CHEBI:16815"/>
        <dbReference type="ChEBI" id="CHEBI:18005"/>
        <dbReference type="EC" id="5.3.2.1"/>
    </reaction>
</comment>
<dbReference type="InterPro" id="IPR001398">
    <property type="entry name" value="Macrophage_inhib_fac"/>
</dbReference>
<dbReference type="EC" id="5.3.2.1" evidence="9"/>
<evidence type="ECO:0000256" key="5">
    <source>
        <dbReference type="ARBA" id="ARBA00023235"/>
    </source>
</evidence>
<dbReference type="Gene3D" id="3.30.429.10">
    <property type="entry name" value="Macrophage Migration Inhibitory Factor"/>
    <property type="match status" value="1"/>
</dbReference>
<comment type="caution">
    <text evidence="13">The sequence shown here is derived from an EMBL/GenBank/DDBJ whole genome shotgun (WGS) entry which is preliminary data.</text>
</comment>
<organism evidence="13 14">
    <name type="scientific">Leishmania tarentolae</name>
    <name type="common">Sauroleishmania tarentolae</name>
    <dbReference type="NCBI Taxonomy" id="5689"/>
    <lineage>
        <taxon>Eukaryota</taxon>
        <taxon>Discoba</taxon>
        <taxon>Euglenozoa</taxon>
        <taxon>Kinetoplastea</taxon>
        <taxon>Metakinetoplastina</taxon>
        <taxon>Trypanosomatida</taxon>
        <taxon>Trypanosomatidae</taxon>
        <taxon>Leishmaniinae</taxon>
        <taxon>Leishmania</taxon>
        <taxon>lizard Leishmania</taxon>
    </lineage>
</organism>
<evidence type="ECO:0000256" key="12">
    <source>
        <dbReference type="ARBA" id="ARBA00042730"/>
    </source>
</evidence>
<dbReference type="VEuPathDB" id="TriTrypDB:LtaPh_3319000"/>
<evidence type="ECO:0000313" key="13">
    <source>
        <dbReference type="EMBL" id="GET91927.1"/>
    </source>
</evidence>
<dbReference type="Pfam" id="PF01187">
    <property type="entry name" value="MIF"/>
    <property type="match status" value="1"/>
</dbReference>
<keyword evidence="4" id="KW-0964">Secreted</keyword>
<evidence type="ECO:0000256" key="9">
    <source>
        <dbReference type="ARBA" id="ARBA00039086"/>
    </source>
</evidence>
<evidence type="ECO:0000256" key="6">
    <source>
        <dbReference type="ARBA" id="ARBA00036735"/>
    </source>
</evidence>
<reference evidence="13" key="1">
    <citation type="submission" date="2019-11" db="EMBL/GenBank/DDBJ databases">
        <title>Leishmania tarentolae CDS.</title>
        <authorList>
            <person name="Goto Y."/>
            <person name="Yamagishi J."/>
        </authorList>
    </citation>
    <scope>NUCLEOTIDE SEQUENCE [LARGE SCALE GENOMIC DNA]</scope>
    <source>
        <strain evidence="13">Parrot Tar II</strain>
    </source>
</reference>
<keyword evidence="3" id="KW-0202">Cytokine</keyword>
<evidence type="ECO:0000256" key="11">
    <source>
        <dbReference type="ARBA" id="ARBA00041912"/>
    </source>
</evidence>
<dbReference type="EMBL" id="BLBS01000052">
    <property type="protein sequence ID" value="GET91927.1"/>
    <property type="molecule type" value="Genomic_DNA"/>
</dbReference>
<evidence type="ECO:0000256" key="4">
    <source>
        <dbReference type="ARBA" id="ARBA00022525"/>
    </source>
</evidence>
<evidence type="ECO:0000256" key="10">
    <source>
        <dbReference type="ARBA" id="ARBA00041631"/>
    </source>
</evidence>
<gene>
    <name evidence="13" type="ORF">LtaPh_3319000</name>
</gene>